<dbReference type="GeneID" id="3702445"/>
<dbReference type="Pfam" id="PF00005">
    <property type="entry name" value="ABC_tran"/>
    <property type="match status" value="1"/>
</dbReference>
<protein>
    <submittedName>
        <fullName evidence="6">ABC-type transport system ATP-binding protein</fullName>
    </submittedName>
</protein>
<dbReference type="eggNOG" id="arCOG00194">
    <property type="taxonomic scope" value="Archaea"/>
</dbReference>
<dbReference type="OrthoDB" id="87732at2157"/>
<evidence type="ECO:0000259" key="5">
    <source>
        <dbReference type="PROSITE" id="PS50893"/>
    </source>
</evidence>
<keyword evidence="4 6" id="KW-0067">ATP-binding</keyword>
<name>A0A1U7EUN0_NATPD</name>
<feature type="domain" description="ABC transporter" evidence="5">
    <location>
        <begin position="4"/>
        <end position="229"/>
    </location>
</feature>
<dbReference type="Proteomes" id="UP000002698">
    <property type="component" value="Chromosome"/>
</dbReference>
<dbReference type="Gene3D" id="3.40.50.300">
    <property type="entry name" value="P-loop containing nucleotide triphosphate hydrolases"/>
    <property type="match status" value="1"/>
</dbReference>
<comment type="similarity">
    <text evidence="1">Belongs to the ABC transporter superfamily.</text>
</comment>
<dbReference type="AlphaFoldDB" id="A0A1U7EUN0"/>
<dbReference type="PROSITE" id="PS50893">
    <property type="entry name" value="ABC_TRANSPORTER_2"/>
    <property type="match status" value="1"/>
</dbReference>
<evidence type="ECO:0000256" key="1">
    <source>
        <dbReference type="ARBA" id="ARBA00005417"/>
    </source>
</evidence>
<dbReference type="HOGENOM" id="CLU_000604_1_2_2"/>
<dbReference type="SMART" id="SM00382">
    <property type="entry name" value="AAA"/>
    <property type="match status" value="1"/>
</dbReference>
<keyword evidence="7" id="KW-1185">Reference proteome</keyword>
<dbReference type="SUPFAM" id="SSF52540">
    <property type="entry name" value="P-loop containing nucleoside triphosphate hydrolases"/>
    <property type="match status" value="1"/>
</dbReference>
<keyword evidence="3" id="KW-0547">Nucleotide-binding</keyword>
<dbReference type="PANTHER" id="PTHR43335">
    <property type="entry name" value="ABC TRANSPORTER, ATP-BINDING PROTEIN"/>
    <property type="match status" value="1"/>
</dbReference>
<dbReference type="KEGG" id="nph:NP_1198A"/>
<dbReference type="PANTHER" id="PTHR43335:SF4">
    <property type="entry name" value="ABC TRANSPORTER, ATP-BINDING PROTEIN"/>
    <property type="match status" value="1"/>
</dbReference>
<evidence type="ECO:0000313" key="6">
    <source>
        <dbReference type="EMBL" id="CAI48690.1"/>
    </source>
</evidence>
<dbReference type="EMBL" id="CR936257">
    <property type="protein sequence ID" value="CAI48690.1"/>
    <property type="molecule type" value="Genomic_DNA"/>
</dbReference>
<dbReference type="GO" id="GO:0005524">
    <property type="term" value="F:ATP binding"/>
    <property type="evidence" value="ECO:0007669"/>
    <property type="project" value="UniProtKB-KW"/>
</dbReference>
<dbReference type="InterPro" id="IPR003593">
    <property type="entry name" value="AAA+_ATPase"/>
</dbReference>
<dbReference type="InterPro" id="IPR027417">
    <property type="entry name" value="P-loop_NTPase"/>
</dbReference>
<dbReference type="EnsemblBacteria" id="CAI48690">
    <property type="protein sequence ID" value="CAI48690"/>
    <property type="gene ID" value="NP_1198A"/>
</dbReference>
<dbReference type="InterPro" id="IPR003439">
    <property type="entry name" value="ABC_transporter-like_ATP-bd"/>
</dbReference>
<keyword evidence="2" id="KW-0813">Transport</keyword>
<sequence>MPALQLESVHKRFGDVVALDDVSFSVPDGEVFGFLGPNGAGKSTTIDIVLDYVRPTDGSVSVFGHDAQADPTAVHARTGVLPDATALAGHLTATEHVRFAIDSKGADDDTDALLERVGLDGVGDRRVGGFSKGMRQRLLLATALVGEPELLILDEPSTGLDPNGARRMREIVREENDRGATVLFSSHILEQVEAVSDRVGILADGELVACDSIDGLRGRLGSKARLSVTVDELSDAAIEAVEALDGVVDVSVTGRTVAAACPDDRKAAVVDAVRTDGATVEDIETGEASLEELFAAYTGESQ</sequence>
<dbReference type="PROSITE" id="PS00211">
    <property type="entry name" value="ABC_TRANSPORTER_1"/>
    <property type="match status" value="1"/>
</dbReference>
<dbReference type="CDD" id="cd03230">
    <property type="entry name" value="ABC_DR_subfamily_A"/>
    <property type="match status" value="1"/>
</dbReference>
<dbReference type="RefSeq" id="WP_011322326.1">
    <property type="nucleotide sequence ID" value="NC_007426.1"/>
</dbReference>
<accession>A0A1U7EUN0</accession>
<dbReference type="STRING" id="348780.NP_1198A"/>
<evidence type="ECO:0000256" key="4">
    <source>
        <dbReference type="ARBA" id="ARBA00022840"/>
    </source>
</evidence>
<evidence type="ECO:0000256" key="3">
    <source>
        <dbReference type="ARBA" id="ARBA00022741"/>
    </source>
</evidence>
<proteinExistence type="inferred from homology"/>
<evidence type="ECO:0000313" key="7">
    <source>
        <dbReference type="Proteomes" id="UP000002698"/>
    </source>
</evidence>
<dbReference type="InterPro" id="IPR017871">
    <property type="entry name" value="ABC_transporter-like_CS"/>
</dbReference>
<dbReference type="GO" id="GO:0016887">
    <property type="term" value="F:ATP hydrolysis activity"/>
    <property type="evidence" value="ECO:0007669"/>
    <property type="project" value="InterPro"/>
</dbReference>
<gene>
    <name evidence="6" type="primary">abc26a</name>
    <name evidence="6" type="ordered locus">NP_1198A</name>
</gene>
<organism evidence="6 7">
    <name type="scientific">Natronomonas pharaonis (strain ATCC 35678 / DSM 2160 / CIP 103997 / JCM 8858 / NBRC 14720 / NCIMB 2260 / Gabara)</name>
    <name type="common">Halobacterium pharaonis</name>
    <dbReference type="NCBI Taxonomy" id="348780"/>
    <lineage>
        <taxon>Archaea</taxon>
        <taxon>Methanobacteriati</taxon>
        <taxon>Methanobacteriota</taxon>
        <taxon>Stenosarchaea group</taxon>
        <taxon>Halobacteria</taxon>
        <taxon>Halobacteriales</taxon>
        <taxon>Natronomonadaceae</taxon>
        <taxon>Natronomonas</taxon>
    </lineage>
</organism>
<reference evidence="6 7" key="1">
    <citation type="journal article" date="2005" name="Genome Res.">
        <title>Living with two extremes: conclusions from the genome sequence of Natronomonas pharaonis.</title>
        <authorList>
            <person name="Falb M."/>
            <person name="Pfeiffer F."/>
            <person name="Palm P."/>
            <person name="Rodewald K."/>
            <person name="Hickmann V."/>
            <person name="Tittor J."/>
            <person name="Oesterhelt D."/>
        </authorList>
    </citation>
    <scope>NUCLEOTIDE SEQUENCE [LARGE SCALE GENOMIC DNA]</scope>
    <source>
        <strain evidence="7">ATCC 35678 / DSM 2160 / CIP 103997 / JCM 8858 / NBRC 14720 / NCIMB 2260 / Gabara</strain>
    </source>
</reference>
<evidence type="ECO:0000256" key="2">
    <source>
        <dbReference type="ARBA" id="ARBA00022448"/>
    </source>
</evidence>